<reference evidence="2 3" key="1">
    <citation type="submission" date="2024-09" db="EMBL/GenBank/DDBJ databases">
        <authorList>
            <person name="Sun Q."/>
            <person name="Mori K."/>
        </authorList>
    </citation>
    <scope>NUCLEOTIDE SEQUENCE [LARGE SCALE GENOMIC DNA]</scope>
    <source>
        <strain evidence="2 3">TBRC 4938</strain>
    </source>
</reference>
<dbReference type="PANTHER" id="PTHR46268:SF15">
    <property type="entry name" value="UNIVERSAL STRESS PROTEIN HP_0031"/>
    <property type="match status" value="1"/>
</dbReference>
<evidence type="ECO:0000256" key="1">
    <source>
        <dbReference type="ARBA" id="ARBA00008791"/>
    </source>
</evidence>
<comment type="similarity">
    <text evidence="1">Belongs to the universal stress protein A family.</text>
</comment>
<gene>
    <name evidence="2" type="ORF">ACFFP0_25665</name>
</gene>
<dbReference type="CDD" id="cd00293">
    <property type="entry name" value="USP-like"/>
    <property type="match status" value="1"/>
</dbReference>
<evidence type="ECO:0000313" key="2">
    <source>
        <dbReference type="EMBL" id="MFB9952244.1"/>
    </source>
</evidence>
<dbReference type="EMBL" id="JBHMAA010000032">
    <property type="protein sequence ID" value="MFB9952244.1"/>
    <property type="molecule type" value="Genomic_DNA"/>
</dbReference>
<keyword evidence="3" id="KW-1185">Reference proteome</keyword>
<dbReference type="InterPro" id="IPR006015">
    <property type="entry name" value="Universal_stress_UspA"/>
</dbReference>
<comment type="caution">
    <text evidence="2">The sequence shown here is derived from an EMBL/GenBank/DDBJ whole genome shotgun (WGS) entry which is preliminary data.</text>
</comment>
<proteinExistence type="inferred from homology"/>
<dbReference type="PRINTS" id="PR01438">
    <property type="entry name" value="UNVRSLSTRESS"/>
</dbReference>
<accession>A0ABV6ANP3</accession>
<name>A0ABV6ANP3_9HYPH</name>
<organism evidence="2 3">
    <name type="scientific">Rhizobium puerariae</name>
    <dbReference type="NCBI Taxonomy" id="1585791"/>
    <lineage>
        <taxon>Bacteria</taxon>
        <taxon>Pseudomonadati</taxon>
        <taxon>Pseudomonadota</taxon>
        <taxon>Alphaproteobacteria</taxon>
        <taxon>Hyphomicrobiales</taxon>
        <taxon>Rhizobiaceae</taxon>
        <taxon>Rhizobium/Agrobacterium group</taxon>
        <taxon>Rhizobium</taxon>
    </lineage>
</organism>
<dbReference type="Gene3D" id="3.40.50.12370">
    <property type="match status" value="1"/>
</dbReference>
<evidence type="ECO:0000313" key="3">
    <source>
        <dbReference type="Proteomes" id="UP001589692"/>
    </source>
</evidence>
<dbReference type="Proteomes" id="UP001589692">
    <property type="component" value="Unassembled WGS sequence"/>
</dbReference>
<sequence length="280" mass="30360">MAYKTILAVLDTPQNARQIADFSIALAEKFSSHLIGAHAETLAAVPLIAPMEIPDPAAVQVLQEVAQKETAEVERIFKERTAREGLSAEWRSFMSAAGYSSASVMETARTSDLIVASQSDPAHADHRADLETFLFESGRPMLLVPYTMKEPVAINRILVAWNGSREAARATFDSLPFLKAATTVEILLIDPPDRGDRAPELAGTEIAATLARHDINVTLTTQETGGSLPAAAVIENRLSDNSIDLLVMGGYGHSRWWEMLFGGVTRSLLDSMTALTLLSR</sequence>
<dbReference type="PANTHER" id="PTHR46268">
    <property type="entry name" value="STRESS RESPONSE PROTEIN NHAX"/>
    <property type="match status" value="1"/>
</dbReference>
<protein>
    <submittedName>
        <fullName evidence="2">Universal stress protein</fullName>
    </submittedName>
</protein>
<dbReference type="RefSeq" id="WP_377265057.1">
    <property type="nucleotide sequence ID" value="NZ_JBHMAA010000032.1"/>
</dbReference>
<dbReference type="SUPFAM" id="SSF52402">
    <property type="entry name" value="Adenine nucleotide alpha hydrolases-like"/>
    <property type="match status" value="2"/>
</dbReference>